<dbReference type="EMBL" id="LAZR01014789">
    <property type="protein sequence ID" value="KKM15938.1"/>
    <property type="molecule type" value="Genomic_DNA"/>
</dbReference>
<reference evidence="1" key="1">
    <citation type="journal article" date="2015" name="Nature">
        <title>Complex archaea that bridge the gap between prokaryotes and eukaryotes.</title>
        <authorList>
            <person name="Spang A."/>
            <person name="Saw J.H."/>
            <person name="Jorgensen S.L."/>
            <person name="Zaremba-Niedzwiedzka K."/>
            <person name="Martijn J."/>
            <person name="Lind A.E."/>
            <person name="van Eijk R."/>
            <person name="Schleper C."/>
            <person name="Guy L."/>
            <person name="Ettema T.J."/>
        </authorList>
    </citation>
    <scope>NUCLEOTIDE SEQUENCE</scope>
</reference>
<feature type="non-terminal residue" evidence="1">
    <location>
        <position position="41"/>
    </location>
</feature>
<gene>
    <name evidence="1" type="ORF">LCGC14_1691030</name>
</gene>
<proteinExistence type="predicted"/>
<sequence>MTIETGKRQGLVDALLDFPSVGANDSEALTVAVAQARLGLA</sequence>
<name>A0A0F9K1A5_9ZZZZ</name>
<comment type="caution">
    <text evidence="1">The sequence shown here is derived from an EMBL/GenBank/DDBJ whole genome shotgun (WGS) entry which is preliminary data.</text>
</comment>
<evidence type="ECO:0000313" key="1">
    <source>
        <dbReference type="EMBL" id="KKM15938.1"/>
    </source>
</evidence>
<accession>A0A0F9K1A5</accession>
<dbReference type="AlphaFoldDB" id="A0A0F9K1A5"/>
<organism evidence="1">
    <name type="scientific">marine sediment metagenome</name>
    <dbReference type="NCBI Taxonomy" id="412755"/>
    <lineage>
        <taxon>unclassified sequences</taxon>
        <taxon>metagenomes</taxon>
        <taxon>ecological metagenomes</taxon>
    </lineage>
</organism>
<protein>
    <submittedName>
        <fullName evidence="1">Uncharacterized protein</fullName>
    </submittedName>
</protein>